<keyword evidence="3 6" id="KW-0808">Transferase</keyword>
<comment type="similarity">
    <text evidence="2 6">Belongs to the FPP/GGPP synthase family.</text>
</comment>
<dbReference type="InterPro" id="IPR033749">
    <property type="entry name" value="Polyprenyl_synt_CS"/>
</dbReference>
<evidence type="ECO:0000256" key="1">
    <source>
        <dbReference type="ARBA" id="ARBA00001946"/>
    </source>
</evidence>
<dbReference type="EMBL" id="JBHYTS010000073">
    <property type="protein sequence ID" value="MFE1754993.1"/>
    <property type="molecule type" value="Genomic_DNA"/>
</dbReference>
<dbReference type="InterPro" id="IPR000092">
    <property type="entry name" value="Polyprenyl_synt"/>
</dbReference>
<dbReference type="InterPro" id="IPR008949">
    <property type="entry name" value="Isoprenoid_synthase_dom_sf"/>
</dbReference>
<keyword evidence="5" id="KW-0460">Magnesium</keyword>
<dbReference type="PROSITE" id="PS00723">
    <property type="entry name" value="POLYPRENYL_SYNTHASE_1"/>
    <property type="match status" value="1"/>
</dbReference>
<dbReference type="CDD" id="cd00685">
    <property type="entry name" value="Trans_IPPS_HT"/>
    <property type="match status" value="1"/>
</dbReference>
<evidence type="ECO:0000256" key="6">
    <source>
        <dbReference type="RuleBase" id="RU004466"/>
    </source>
</evidence>
<dbReference type="PANTHER" id="PTHR12001">
    <property type="entry name" value="GERANYLGERANYL PYROPHOSPHATE SYNTHASE"/>
    <property type="match status" value="1"/>
</dbReference>
<dbReference type="PROSITE" id="PS00444">
    <property type="entry name" value="POLYPRENYL_SYNTHASE_2"/>
    <property type="match status" value="1"/>
</dbReference>
<evidence type="ECO:0000256" key="3">
    <source>
        <dbReference type="ARBA" id="ARBA00022679"/>
    </source>
</evidence>
<dbReference type="GO" id="GO:0016740">
    <property type="term" value="F:transferase activity"/>
    <property type="evidence" value="ECO:0007669"/>
    <property type="project" value="UniProtKB-KW"/>
</dbReference>
<gene>
    <name evidence="7" type="ORF">ACFW88_31395</name>
</gene>
<reference evidence="7 8" key="1">
    <citation type="submission" date="2024-09" db="EMBL/GenBank/DDBJ databases">
        <title>The Natural Products Discovery Center: Release of the First 8490 Sequenced Strains for Exploring Actinobacteria Biosynthetic Diversity.</title>
        <authorList>
            <person name="Kalkreuter E."/>
            <person name="Kautsar S.A."/>
            <person name="Yang D."/>
            <person name="Bader C.D."/>
            <person name="Teijaro C.N."/>
            <person name="Fluegel L."/>
            <person name="Davis C.M."/>
            <person name="Simpson J.R."/>
            <person name="Lauterbach L."/>
            <person name="Steele A.D."/>
            <person name="Gui C."/>
            <person name="Meng S."/>
            <person name="Li G."/>
            <person name="Viehrig K."/>
            <person name="Ye F."/>
            <person name="Su P."/>
            <person name="Kiefer A.F."/>
            <person name="Nichols A."/>
            <person name="Cepeda A.J."/>
            <person name="Yan W."/>
            <person name="Fan B."/>
            <person name="Jiang Y."/>
            <person name="Adhikari A."/>
            <person name="Zheng C.-J."/>
            <person name="Schuster L."/>
            <person name="Cowan T.M."/>
            <person name="Smanski M.J."/>
            <person name="Chevrette M.G."/>
            <person name="De Carvalho L.P.S."/>
            <person name="Shen B."/>
        </authorList>
    </citation>
    <scope>NUCLEOTIDE SEQUENCE [LARGE SCALE GENOMIC DNA]</scope>
    <source>
        <strain evidence="7 8">NPDC059500</strain>
    </source>
</reference>
<organism evidence="7 8">
    <name type="scientific">Streptomyces anandii</name>
    <dbReference type="NCBI Taxonomy" id="285454"/>
    <lineage>
        <taxon>Bacteria</taxon>
        <taxon>Bacillati</taxon>
        <taxon>Actinomycetota</taxon>
        <taxon>Actinomycetes</taxon>
        <taxon>Kitasatosporales</taxon>
        <taxon>Streptomycetaceae</taxon>
        <taxon>Streptomyces</taxon>
    </lineage>
</organism>
<evidence type="ECO:0000256" key="4">
    <source>
        <dbReference type="ARBA" id="ARBA00022723"/>
    </source>
</evidence>
<dbReference type="Gene3D" id="1.10.600.10">
    <property type="entry name" value="Farnesyl Diphosphate Synthase"/>
    <property type="match status" value="1"/>
</dbReference>
<dbReference type="Pfam" id="PF00348">
    <property type="entry name" value="polyprenyl_synt"/>
    <property type="match status" value="1"/>
</dbReference>
<accession>A0ABW6HEB8</accession>
<dbReference type="PANTHER" id="PTHR12001:SF85">
    <property type="entry name" value="SHORT CHAIN ISOPRENYL DIPHOSPHATE SYNTHASE"/>
    <property type="match status" value="1"/>
</dbReference>
<comment type="caution">
    <text evidence="7">The sequence shown here is derived from an EMBL/GenBank/DDBJ whole genome shotgun (WGS) entry which is preliminary data.</text>
</comment>
<evidence type="ECO:0000313" key="8">
    <source>
        <dbReference type="Proteomes" id="UP001599756"/>
    </source>
</evidence>
<protein>
    <submittedName>
        <fullName evidence="7">Polyprenyl synthetase family protein</fullName>
        <ecNumber evidence="7">2.5.1.-</ecNumber>
    </submittedName>
</protein>
<dbReference type="SUPFAM" id="SSF48576">
    <property type="entry name" value="Terpenoid synthases"/>
    <property type="match status" value="1"/>
</dbReference>
<evidence type="ECO:0000256" key="5">
    <source>
        <dbReference type="ARBA" id="ARBA00022842"/>
    </source>
</evidence>
<dbReference type="Proteomes" id="UP001599756">
    <property type="component" value="Unassembled WGS sequence"/>
</dbReference>
<dbReference type="SFLD" id="SFLDS00005">
    <property type="entry name" value="Isoprenoid_Synthase_Type_I"/>
    <property type="match status" value="1"/>
</dbReference>
<name>A0ABW6HEB8_9ACTN</name>
<proteinExistence type="inferred from homology"/>
<sequence length="377" mass="40414">MRDDASSSMCALRWPAHSVGSGAGRVGGDRIVRSTEEVLTVFMADKVSGSRAEEPGLEALLDAVGDSICAPGKRIRPLMCVLGWYAAGGTSPVPPVSVLRVAACLEIFHAFALMHDDVMDGSDHRRGRPSLHRTLAAHHPGRPGADRLGMNAAILAGDLVLVWSDELLTSTPMTPEQTKTTVPPVAYRMRREIVTGQYPDLVTTGRPTDSLSTALHIARYKTAQYTVEGPLRIGAALAGADQALLHVLSTVALPLGEAFQLRDDLLGTFGDPRRTGEPTLDDLREGKHTALLACALRRADRGGQELLPRAVGTADLDAHTAARVQGLQEERGARQAVEDLIQERPHQALERLNDAHLPATAALALRDLIQAVHNRTA</sequence>
<comment type="cofactor">
    <cofactor evidence="1">
        <name>Mg(2+)</name>
        <dbReference type="ChEBI" id="CHEBI:18420"/>
    </cofactor>
</comment>
<dbReference type="RefSeq" id="WP_381830218.1">
    <property type="nucleotide sequence ID" value="NZ_JBHYTS010000073.1"/>
</dbReference>
<keyword evidence="4" id="KW-0479">Metal-binding</keyword>
<dbReference type="EC" id="2.5.1.-" evidence="7"/>
<evidence type="ECO:0000256" key="2">
    <source>
        <dbReference type="ARBA" id="ARBA00006706"/>
    </source>
</evidence>
<evidence type="ECO:0000313" key="7">
    <source>
        <dbReference type="EMBL" id="MFE1754993.1"/>
    </source>
</evidence>
<keyword evidence="8" id="KW-1185">Reference proteome</keyword>